<dbReference type="PANTHER" id="PTHR23537:SF1">
    <property type="entry name" value="SUGAR TRANSPORTER"/>
    <property type="match status" value="1"/>
</dbReference>
<feature type="transmembrane region" description="Helical" evidence="1">
    <location>
        <begin position="360"/>
        <end position="378"/>
    </location>
</feature>
<keyword evidence="1" id="KW-0812">Transmembrane</keyword>
<evidence type="ECO:0000313" key="2">
    <source>
        <dbReference type="EMBL" id="VEW14219.1"/>
    </source>
</evidence>
<protein>
    <submittedName>
        <fullName evidence="2">Arabinose efflux permease</fullName>
    </submittedName>
</protein>
<dbReference type="InterPro" id="IPR036259">
    <property type="entry name" value="MFS_trans_sf"/>
</dbReference>
<dbReference type="Proteomes" id="UP000386281">
    <property type="component" value="Unassembled WGS sequence"/>
</dbReference>
<proteinExistence type="predicted"/>
<dbReference type="InterPro" id="IPR010645">
    <property type="entry name" value="MFS_4"/>
</dbReference>
<name>A0A449D9H7_9MICO</name>
<dbReference type="AlphaFoldDB" id="A0A449D9H7"/>
<dbReference type="SUPFAM" id="SSF103473">
    <property type="entry name" value="MFS general substrate transporter"/>
    <property type="match status" value="1"/>
</dbReference>
<dbReference type="PANTHER" id="PTHR23537">
    <property type="match status" value="1"/>
</dbReference>
<feature type="transmembrane region" description="Helical" evidence="1">
    <location>
        <begin position="212"/>
        <end position="230"/>
    </location>
</feature>
<feature type="transmembrane region" description="Helical" evidence="1">
    <location>
        <begin position="276"/>
        <end position="294"/>
    </location>
</feature>
<dbReference type="Gene3D" id="1.20.1250.20">
    <property type="entry name" value="MFS general substrate transporter like domains"/>
    <property type="match status" value="1"/>
</dbReference>
<evidence type="ECO:0000313" key="3">
    <source>
        <dbReference type="Proteomes" id="UP000386281"/>
    </source>
</evidence>
<dbReference type="RefSeq" id="WP_190247082.1">
    <property type="nucleotide sequence ID" value="NZ_CAACXN010000015.1"/>
</dbReference>
<feature type="transmembrane region" description="Helical" evidence="1">
    <location>
        <begin position="172"/>
        <end position="191"/>
    </location>
</feature>
<organism evidence="2 3">
    <name type="scientific">Brevibacterium casei</name>
    <dbReference type="NCBI Taxonomy" id="33889"/>
    <lineage>
        <taxon>Bacteria</taxon>
        <taxon>Bacillati</taxon>
        <taxon>Actinomycetota</taxon>
        <taxon>Actinomycetes</taxon>
        <taxon>Micrococcales</taxon>
        <taxon>Brevibacteriaceae</taxon>
        <taxon>Brevibacterium</taxon>
    </lineage>
</organism>
<accession>A0A449D9H7</accession>
<keyword evidence="1" id="KW-1133">Transmembrane helix</keyword>
<gene>
    <name evidence="2" type="ORF">NCTC12391_02365</name>
</gene>
<dbReference type="Pfam" id="PF06779">
    <property type="entry name" value="MFS_4"/>
    <property type="match status" value="1"/>
</dbReference>
<sequence length="387" mass="39247">MSAPVRRPPTPDTQRWWPTAIVSAGVIAVCYGFARYAYGLFVPEFARVFGLTATGIGILGGVSTLGYTLGLLIAPRAASANPRAATLAAGSCASVGLVFIGVSGPFVVVFGAGLLIAGAGAGLVSPGVAQLIARSIAPASQPRAQSCANTGTSLGLAASAFTPVLALGWQSIWLGLGCTAAIVTAIAWMRLPRPAAQPAAAEPGVSWQRPGLALLLANSILLGVTSAPYWSFSIDRVLRTGLDPAASGWFWLTIGLAGPVGGIVGALATRHGLTRANVWTWTIWAAGIMILAIPTSGLPLALVSAAIFGATYMGLSGLCILWAARLYTEAPALGVTLSFLGLGAGQTLGSPLAGIIADHAGLGIVFAATATLSLTAWAQAHFRLRIA</sequence>
<feature type="transmembrane region" description="Helical" evidence="1">
    <location>
        <begin position="330"/>
        <end position="348"/>
    </location>
</feature>
<feature type="transmembrane region" description="Helical" evidence="1">
    <location>
        <begin position="48"/>
        <end position="72"/>
    </location>
</feature>
<feature type="transmembrane region" description="Helical" evidence="1">
    <location>
        <begin position="250"/>
        <end position="269"/>
    </location>
</feature>
<reference evidence="2 3" key="1">
    <citation type="submission" date="2019-02" db="EMBL/GenBank/DDBJ databases">
        <authorList>
            <consortium name="Pathogen Informatics"/>
        </authorList>
    </citation>
    <scope>NUCLEOTIDE SEQUENCE [LARGE SCALE GENOMIC DNA]</scope>
    <source>
        <strain evidence="2 3">3012STDY7078520</strain>
    </source>
</reference>
<dbReference type="GO" id="GO:0005886">
    <property type="term" value="C:plasma membrane"/>
    <property type="evidence" value="ECO:0007669"/>
    <property type="project" value="TreeGrafter"/>
</dbReference>
<feature type="transmembrane region" description="Helical" evidence="1">
    <location>
        <begin position="300"/>
        <end position="323"/>
    </location>
</feature>
<feature type="transmembrane region" description="Helical" evidence="1">
    <location>
        <begin position="16"/>
        <end position="36"/>
    </location>
</feature>
<keyword evidence="1" id="KW-0472">Membrane</keyword>
<dbReference type="EMBL" id="CAACXN010000015">
    <property type="protein sequence ID" value="VEW14219.1"/>
    <property type="molecule type" value="Genomic_DNA"/>
</dbReference>
<evidence type="ECO:0000256" key="1">
    <source>
        <dbReference type="SAM" id="Phobius"/>
    </source>
</evidence>